<dbReference type="PIRSF" id="PIRSF006156">
    <property type="entry name" value="YafQ"/>
    <property type="match status" value="1"/>
</dbReference>
<dbReference type="GO" id="GO:0004521">
    <property type="term" value="F:RNA endonuclease activity"/>
    <property type="evidence" value="ECO:0007669"/>
    <property type="project" value="TreeGrafter"/>
</dbReference>
<comment type="caution">
    <text evidence="3">The sequence shown here is derived from an EMBL/GenBank/DDBJ whole genome shotgun (WGS) entry which is preliminary data.</text>
</comment>
<evidence type="ECO:0000313" key="4">
    <source>
        <dbReference type="Proteomes" id="UP000177652"/>
    </source>
</evidence>
<evidence type="ECO:0000256" key="1">
    <source>
        <dbReference type="ARBA" id="ARBA00022649"/>
    </source>
</evidence>
<sequence length="95" mass="10964">MYRVIPSRQFTRSLRKLKRSGMFKSSAEENFNEAVNTLMAGKILPAPYTDHQLSGEWSAYRECHIKGNVLLVYERRDDLLILVLIDIGSHSYLFG</sequence>
<protein>
    <recommendedName>
        <fullName evidence="5">Addiction module toxin RelE</fullName>
    </recommendedName>
</protein>
<feature type="active site" description="Proton donor" evidence="2">
    <location>
        <position position="90"/>
    </location>
</feature>
<dbReference type="Proteomes" id="UP000177652">
    <property type="component" value="Unassembled WGS sequence"/>
</dbReference>
<dbReference type="EMBL" id="MFLK01000041">
    <property type="protein sequence ID" value="OGG65571.1"/>
    <property type="molecule type" value="Genomic_DNA"/>
</dbReference>
<dbReference type="GO" id="GO:0006402">
    <property type="term" value="P:mRNA catabolic process"/>
    <property type="evidence" value="ECO:0007669"/>
    <property type="project" value="TreeGrafter"/>
</dbReference>
<evidence type="ECO:0000256" key="2">
    <source>
        <dbReference type="PIRSR" id="PIRSR006156-1"/>
    </source>
</evidence>
<dbReference type="InterPro" id="IPR004386">
    <property type="entry name" value="Toxin_YafQ-like"/>
</dbReference>
<dbReference type="Gene3D" id="3.30.2310.20">
    <property type="entry name" value="RelE-like"/>
    <property type="match status" value="1"/>
</dbReference>
<dbReference type="NCBIfam" id="TIGR02385">
    <property type="entry name" value="RelE_StbE"/>
    <property type="match status" value="1"/>
</dbReference>
<dbReference type="GO" id="GO:0006415">
    <property type="term" value="P:translational termination"/>
    <property type="evidence" value="ECO:0007669"/>
    <property type="project" value="TreeGrafter"/>
</dbReference>
<keyword evidence="1" id="KW-1277">Toxin-antitoxin system</keyword>
<dbReference type="SUPFAM" id="SSF143011">
    <property type="entry name" value="RelE-like"/>
    <property type="match status" value="1"/>
</dbReference>
<reference evidence="3 4" key="1">
    <citation type="journal article" date="2016" name="Nat. Commun.">
        <title>Thousands of microbial genomes shed light on interconnected biogeochemical processes in an aquifer system.</title>
        <authorList>
            <person name="Anantharaman K."/>
            <person name="Brown C.T."/>
            <person name="Hug L.A."/>
            <person name="Sharon I."/>
            <person name="Castelle C.J."/>
            <person name="Probst A.J."/>
            <person name="Thomas B.C."/>
            <person name="Singh A."/>
            <person name="Wilkins M.J."/>
            <person name="Karaoz U."/>
            <person name="Brodie E.L."/>
            <person name="Williams K.H."/>
            <person name="Hubbard S.S."/>
            <person name="Banfield J.F."/>
        </authorList>
    </citation>
    <scope>NUCLEOTIDE SEQUENCE [LARGE SCALE GENOMIC DNA]</scope>
</reference>
<dbReference type="InterPro" id="IPR007712">
    <property type="entry name" value="RelE/ParE_toxin"/>
</dbReference>
<dbReference type="InterPro" id="IPR035093">
    <property type="entry name" value="RelE/ParE_toxin_dom_sf"/>
</dbReference>
<evidence type="ECO:0000313" key="3">
    <source>
        <dbReference type="EMBL" id="OGG65571.1"/>
    </source>
</evidence>
<proteinExistence type="predicted"/>
<dbReference type="PANTHER" id="PTHR40588">
    <property type="entry name" value="MRNA INTERFERASE TOXIN YAFQ"/>
    <property type="match status" value="1"/>
</dbReference>
<evidence type="ECO:0008006" key="5">
    <source>
        <dbReference type="Google" id="ProtNLM"/>
    </source>
</evidence>
<dbReference type="Pfam" id="PF15738">
    <property type="entry name" value="YafQ_toxin"/>
    <property type="match status" value="1"/>
</dbReference>
<gene>
    <name evidence="3" type="ORF">A3D71_01890</name>
</gene>
<dbReference type="PANTHER" id="PTHR40588:SF1">
    <property type="entry name" value="MRNA INTERFERASE TOXIN YAFQ"/>
    <property type="match status" value="1"/>
</dbReference>
<dbReference type="AlphaFoldDB" id="A0A1F6DVW9"/>
<accession>A0A1F6DVW9</accession>
<organism evidence="3 4">
    <name type="scientific">Candidatus Kaiserbacteria bacterium RIFCSPHIGHO2_02_FULL_55_20</name>
    <dbReference type="NCBI Taxonomy" id="1798497"/>
    <lineage>
        <taxon>Bacteria</taxon>
        <taxon>Candidatus Kaiseribacteriota</taxon>
    </lineage>
</organism>
<name>A0A1F6DVW9_9BACT</name>